<protein>
    <submittedName>
        <fullName evidence="1">Uncharacterized protein</fullName>
    </submittedName>
</protein>
<name>A0ACB8SYD8_9AGAM</name>
<comment type="caution">
    <text evidence="1">The sequence shown here is derived from an EMBL/GenBank/DDBJ whole genome shotgun (WGS) entry which is preliminary data.</text>
</comment>
<organism evidence="1 2">
    <name type="scientific">Artomyces pyxidatus</name>
    <dbReference type="NCBI Taxonomy" id="48021"/>
    <lineage>
        <taxon>Eukaryota</taxon>
        <taxon>Fungi</taxon>
        <taxon>Dikarya</taxon>
        <taxon>Basidiomycota</taxon>
        <taxon>Agaricomycotina</taxon>
        <taxon>Agaricomycetes</taxon>
        <taxon>Russulales</taxon>
        <taxon>Auriscalpiaceae</taxon>
        <taxon>Artomyces</taxon>
    </lineage>
</organism>
<dbReference type="Proteomes" id="UP000814140">
    <property type="component" value="Unassembled WGS sequence"/>
</dbReference>
<evidence type="ECO:0000313" key="1">
    <source>
        <dbReference type="EMBL" id="KAI0061513.1"/>
    </source>
</evidence>
<keyword evidence="2" id="KW-1185">Reference proteome</keyword>
<evidence type="ECO:0000313" key="2">
    <source>
        <dbReference type="Proteomes" id="UP000814140"/>
    </source>
</evidence>
<sequence length="163" mass="17948">MPVGGCHQSTGNVDEIYRCKTEIRLLDKHNREEWRLLHTVSALCISALVLPSAPVFCNAPFPSKLTVSGALSCPQCSSSVFASQRQYAIISFLAGPSDVHFTPPHLRAWILTSPLTRAVSSNCVAQRSGSYVYAFLLILPVERRRSKVSLCVPLREWCAVCEG</sequence>
<gene>
    <name evidence="1" type="ORF">BV25DRAFT_1826657</name>
</gene>
<reference evidence="1" key="1">
    <citation type="submission" date="2021-03" db="EMBL/GenBank/DDBJ databases">
        <authorList>
            <consortium name="DOE Joint Genome Institute"/>
            <person name="Ahrendt S."/>
            <person name="Looney B.P."/>
            <person name="Miyauchi S."/>
            <person name="Morin E."/>
            <person name="Drula E."/>
            <person name="Courty P.E."/>
            <person name="Chicoki N."/>
            <person name="Fauchery L."/>
            <person name="Kohler A."/>
            <person name="Kuo A."/>
            <person name="Labutti K."/>
            <person name="Pangilinan J."/>
            <person name="Lipzen A."/>
            <person name="Riley R."/>
            <person name="Andreopoulos W."/>
            <person name="He G."/>
            <person name="Johnson J."/>
            <person name="Barry K.W."/>
            <person name="Grigoriev I.V."/>
            <person name="Nagy L."/>
            <person name="Hibbett D."/>
            <person name="Henrissat B."/>
            <person name="Matheny P.B."/>
            <person name="Labbe J."/>
            <person name="Martin F."/>
        </authorList>
    </citation>
    <scope>NUCLEOTIDE SEQUENCE</scope>
    <source>
        <strain evidence="1">HHB10654</strain>
    </source>
</reference>
<reference evidence="1" key="2">
    <citation type="journal article" date="2022" name="New Phytol.">
        <title>Evolutionary transition to the ectomycorrhizal habit in the genomes of a hyperdiverse lineage of mushroom-forming fungi.</title>
        <authorList>
            <person name="Looney B."/>
            <person name="Miyauchi S."/>
            <person name="Morin E."/>
            <person name="Drula E."/>
            <person name="Courty P.E."/>
            <person name="Kohler A."/>
            <person name="Kuo A."/>
            <person name="LaButti K."/>
            <person name="Pangilinan J."/>
            <person name="Lipzen A."/>
            <person name="Riley R."/>
            <person name="Andreopoulos W."/>
            <person name="He G."/>
            <person name="Johnson J."/>
            <person name="Nolan M."/>
            <person name="Tritt A."/>
            <person name="Barry K.W."/>
            <person name="Grigoriev I.V."/>
            <person name="Nagy L.G."/>
            <person name="Hibbett D."/>
            <person name="Henrissat B."/>
            <person name="Matheny P.B."/>
            <person name="Labbe J."/>
            <person name="Martin F.M."/>
        </authorList>
    </citation>
    <scope>NUCLEOTIDE SEQUENCE</scope>
    <source>
        <strain evidence="1">HHB10654</strain>
    </source>
</reference>
<dbReference type="EMBL" id="MU277212">
    <property type="protein sequence ID" value="KAI0061513.1"/>
    <property type="molecule type" value="Genomic_DNA"/>
</dbReference>
<accession>A0ACB8SYD8</accession>
<proteinExistence type="predicted"/>